<dbReference type="GO" id="GO:0003677">
    <property type="term" value="F:DNA binding"/>
    <property type="evidence" value="ECO:0007669"/>
    <property type="project" value="InterPro"/>
</dbReference>
<comment type="caution">
    <text evidence="1">The sequence shown here is derived from an EMBL/GenBank/DDBJ whole genome shotgun (WGS) entry which is preliminary data.</text>
</comment>
<sequence length="127" mass="14868">MDVTCEIEKNRQAEVVLACLGIARRYQGWRYIKTALEWALAGWEPDREVFIRLGVTYRVSAASVKQSVSRALWQARVHRPEELAYMTFYVDGTPNRTRRQLCALCTWLRAFEPVCVGNGVFRWRLRE</sequence>
<dbReference type="RefSeq" id="WP_186908085.1">
    <property type="nucleotide sequence ID" value="NZ_JACOPP010000014.1"/>
</dbReference>
<evidence type="ECO:0000313" key="2">
    <source>
        <dbReference type="Proteomes" id="UP000661435"/>
    </source>
</evidence>
<dbReference type="GO" id="GO:0006355">
    <property type="term" value="P:regulation of DNA-templated transcription"/>
    <property type="evidence" value="ECO:0007669"/>
    <property type="project" value="InterPro"/>
</dbReference>
<accession>A0A8J6M8V9</accession>
<organism evidence="1 2">
    <name type="scientific">Lawsonibacter hominis</name>
    <dbReference type="NCBI Taxonomy" id="2763053"/>
    <lineage>
        <taxon>Bacteria</taxon>
        <taxon>Bacillati</taxon>
        <taxon>Bacillota</taxon>
        <taxon>Clostridia</taxon>
        <taxon>Eubacteriales</taxon>
        <taxon>Oscillospiraceae</taxon>
        <taxon>Lawsonibacter</taxon>
    </lineage>
</organism>
<name>A0A8J6M8V9_9FIRM</name>
<dbReference type="InterPro" id="IPR016032">
    <property type="entry name" value="Sig_transdc_resp-reg_C-effctor"/>
</dbReference>
<dbReference type="Proteomes" id="UP000661435">
    <property type="component" value="Unassembled WGS sequence"/>
</dbReference>
<dbReference type="SUPFAM" id="SSF46894">
    <property type="entry name" value="C-terminal effector domain of the bipartite response regulators"/>
    <property type="match status" value="1"/>
</dbReference>
<keyword evidence="2" id="KW-1185">Reference proteome</keyword>
<gene>
    <name evidence="1" type="ORF">H8S57_10730</name>
</gene>
<evidence type="ECO:0000313" key="1">
    <source>
        <dbReference type="EMBL" id="MBC5734196.1"/>
    </source>
</evidence>
<dbReference type="EMBL" id="JACOPP010000014">
    <property type="protein sequence ID" value="MBC5734196.1"/>
    <property type="molecule type" value="Genomic_DNA"/>
</dbReference>
<reference evidence="1" key="1">
    <citation type="submission" date="2020-08" db="EMBL/GenBank/DDBJ databases">
        <title>Genome public.</title>
        <authorList>
            <person name="Liu C."/>
            <person name="Sun Q."/>
        </authorList>
    </citation>
    <scope>NUCLEOTIDE SEQUENCE</scope>
    <source>
        <strain evidence="1">NSJ-51</strain>
    </source>
</reference>
<protein>
    <submittedName>
        <fullName evidence="1">Uncharacterized protein</fullName>
    </submittedName>
</protein>
<dbReference type="AlphaFoldDB" id="A0A8J6M8V9"/>
<proteinExistence type="predicted"/>